<evidence type="ECO:0000313" key="3">
    <source>
        <dbReference type="EMBL" id="PWK06253.1"/>
    </source>
</evidence>
<dbReference type="GO" id="GO:0030420">
    <property type="term" value="P:establishment of competence for transformation"/>
    <property type="evidence" value="ECO:0007669"/>
    <property type="project" value="UniProtKB-KW"/>
</dbReference>
<organism evidence="3 4">
    <name type="scientific">Tumebacillus permanentifrigoris</name>
    <dbReference type="NCBI Taxonomy" id="378543"/>
    <lineage>
        <taxon>Bacteria</taxon>
        <taxon>Bacillati</taxon>
        <taxon>Bacillota</taxon>
        <taxon>Bacilli</taxon>
        <taxon>Bacillales</taxon>
        <taxon>Alicyclobacillaceae</taxon>
        <taxon>Tumebacillus</taxon>
    </lineage>
</organism>
<comment type="caution">
    <text evidence="3">The sequence shown here is derived from an EMBL/GenBank/DDBJ whole genome shotgun (WGS) entry which is preliminary data.</text>
</comment>
<evidence type="ECO:0000256" key="2">
    <source>
        <dbReference type="ARBA" id="ARBA00023287"/>
    </source>
</evidence>
<gene>
    <name evidence="3" type="ORF">C7459_12016</name>
</gene>
<dbReference type="GO" id="GO:0009986">
    <property type="term" value="C:cell surface"/>
    <property type="evidence" value="ECO:0007669"/>
    <property type="project" value="UniProtKB-SubCell"/>
</dbReference>
<dbReference type="NCBIfam" id="TIGR02532">
    <property type="entry name" value="IV_pilin_GFxxxE"/>
    <property type="match status" value="1"/>
</dbReference>
<dbReference type="RefSeq" id="WP_109690871.1">
    <property type="nucleotide sequence ID" value="NZ_QGGL01000020.1"/>
</dbReference>
<keyword evidence="2" id="KW-0178">Competence</keyword>
<keyword evidence="4" id="KW-1185">Reference proteome</keyword>
<accession>A0A316D532</accession>
<dbReference type="SUPFAM" id="SSF54523">
    <property type="entry name" value="Pili subunits"/>
    <property type="match status" value="1"/>
</dbReference>
<dbReference type="Proteomes" id="UP000245634">
    <property type="component" value="Unassembled WGS sequence"/>
</dbReference>
<name>A0A316D532_9BACL</name>
<dbReference type="AlphaFoldDB" id="A0A316D532"/>
<comment type="subcellular location">
    <subcellularLocation>
        <location evidence="1">Cell surface</location>
    </subcellularLocation>
</comment>
<proteinExistence type="predicted"/>
<sequence length="165" mass="18232">MLGKGPHANERGVTMIELLVVLALMGLVFGAVAAFSTSTMTNFYRTSQGSLNQQEATLIVSQLTQDLRRLDPTVQWVESADHKFHLRTARANDVNQEWIEVAYEQDGSRVLYSTGDNVTVTLTEHGQVDVKQTGDTFDVTVTVGADDDPNQAKLTTTVARYNWGR</sequence>
<dbReference type="InterPro" id="IPR012902">
    <property type="entry name" value="N_methyl_site"/>
</dbReference>
<reference evidence="3 4" key="1">
    <citation type="submission" date="2018-05" db="EMBL/GenBank/DDBJ databases">
        <title>Genomic Encyclopedia of Type Strains, Phase IV (KMG-IV): sequencing the most valuable type-strain genomes for metagenomic binning, comparative biology and taxonomic classification.</title>
        <authorList>
            <person name="Goeker M."/>
        </authorList>
    </citation>
    <scope>NUCLEOTIDE SEQUENCE [LARGE SCALE GENOMIC DNA]</scope>
    <source>
        <strain evidence="3 4">DSM 18773</strain>
    </source>
</reference>
<evidence type="ECO:0000256" key="1">
    <source>
        <dbReference type="ARBA" id="ARBA00004241"/>
    </source>
</evidence>
<dbReference type="InterPro" id="IPR045584">
    <property type="entry name" value="Pilin-like"/>
</dbReference>
<evidence type="ECO:0000313" key="4">
    <source>
        <dbReference type="Proteomes" id="UP000245634"/>
    </source>
</evidence>
<protein>
    <submittedName>
        <fullName evidence="3">Prepilin-type N-terminal cleavage/methylation domain-containing protein</fullName>
    </submittedName>
</protein>
<dbReference type="OrthoDB" id="2594125at2"/>
<dbReference type="EMBL" id="QGGL01000020">
    <property type="protein sequence ID" value="PWK06253.1"/>
    <property type="molecule type" value="Genomic_DNA"/>
</dbReference>
<dbReference type="Pfam" id="PF07963">
    <property type="entry name" value="N_methyl"/>
    <property type="match status" value="1"/>
</dbReference>